<dbReference type="eggNOG" id="ENOG502Z7RX">
    <property type="taxonomic scope" value="Bacteria"/>
</dbReference>
<dbReference type="PATRIC" id="fig|1308866.3.peg.180"/>
<protein>
    <recommendedName>
        <fullName evidence="3">Flagellar hook-length control protein-like C-terminal domain-containing protein</fullName>
    </recommendedName>
</protein>
<dbReference type="RefSeq" id="WP_003462932.1">
    <property type="nucleotide sequence ID" value="NZ_APML01000004.1"/>
</dbReference>
<evidence type="ECO:0000313" key="2">
    <source>
        <dbReference type="Proteomes" id="UP000012283"/>
    </source>
</evidence>
<dbReference type="OrthoDB" id="2351076at2"/>
<dbReference type="AlphaFoldDB" id="N4WYX6"/>
<proteinExistence type="predicted"/>
<comment type="caution">
    <text evidence="1">The sequence shown here is derived from an EMBL/GenBank/DDBJ whole genome shotgun (WGS) entry which is preliminary data.</text>
</comment>
<evidence type="ECO:0008006" key="3">
    <source>
        <dbReference type="Google" id="ProtNLM"/>
    </source>
</evidence>
<evidence type="ECO:0000313" key="1">
    <source>
        <dbReference type="EMBL" id="ENH98256.1"/>
    </source>
</evidence>
<reference evidence="1 2" key="1">
    <citation type="submission" date="2013-03" db="EMBL/GenBank/DDBJ databases">
        <title>Draft genome sequence of Gracibacillus halophilus YIM-C55.5, a moderately halophilic and thermophilic organism from the Xiaochaidamu salt lake.</title>
        <authorList>
            <person name="Sugumar T."/>
            <person name="Polireddy D.R."/>
            <person name="Antony A."/>
            <person name="Madhava Y.R."/>
            <person name="Sivakumar N."/>
        </authorList>
    </citation>
    <scope>NUCLEOTIDE SEQUENCE [LARGE SCALE GENOMIC DNA]</scope>
    <source>
        <strain evidence="1 2">YIM-C55.5</strain>
    </source>
</reference>
<keyword evidence="2" id="KW-1185">Reference proteome</keyword>
<organism evidence="1 2">
    <name type="scientific">Gracilibacillus halophilus YIM-C55.5</name>
    <dbReference type="NCBI Taxonomy" id="1308866"/>
    <lineage>
        <taxon>Bacteria</taxon>
        <taxon>Bacillati</taxon>
        <taxon>Bacillota</taxon>
        <taxon>Bacilli</taxon>
        <taxon>Bacillales</taxon>
        <taxon>Bacillaceae</taxon>
        <taxon>Gracilibacillus</taxon>
    </lineage>
</organism>
<dbReference type="EMBL" id="APML01000004">
    <property type="protein sequence ID" value="ENH98256.1"/>
    <property type="molecule type" value="Genomic_DNA"/>
</dbReference>
<accession>N4WYX6</accession>
<dbReference type="Proteomes" id="UP000012283">
    <property type="component" value="Unassembled WGS sequence"/>
</dbReference>
<name>N4WYX6_9BACI</name>
<gene>
    <name evidence="1" type="ORF">J416_00884</name>
</gene>
<dbReference type="STRING" id="1308866.J416_00884"/>
<sequence>MVEMNAFRSMLSSSVQKSGQTQPLRPGQMLMGNILELYPNQKAAIQLGGKQVVAQLETALTARKQYLFQVSSVGDVIRLRKITDAPQQSEQGLDRLLQQLGVSTNRQTKAFFQQMLTQGVPFTRESGQQIASLLATFGNDSSSQQLLLSMINRRLPLTDQVFQSLQQYQTSSITEQMSSLQNMIQSSSDSTGDMRQSLQRQLQFFTNQQSTNQISQPLQTMIQQQGQAIFSLLQRMGGLPSDMTLNHFQQQINQSLSATSHNVNQANLSLSAIQSRLQSALQTQVSLQPSDHQVLQRVTQQLSQISDNPSQSIVTNVKSMMESQGLYAKIQPALTSSESLSLQSWRQSGQPSIQQTQSVEHLLNRVQTQQLPQGDQQLARELLLHLSRMRVTESLPVKDEFVHLMKQFVQTSGIQDEAQMMQQNKDQNFSIKQMLMLLNQQGQEGAVSERATRLLQSLTGMQLHMANQDVNLSQVALQIPAERFGLAKDIQLQLEGKPKETGGSEIDPDFCRILFHLDLERMGETMMAVSIQKRMIRLTVYNDQKETKALLSSFEPLLRNKLELLGYQLSSVHWKEMTGSEHTFTTSQPSPMNQYTQERIDFRV</sequence>